<dbReference type="AlphaFoldDB" id="A0AAE9YN89"/>
<dbReference type="SUPFAM" id="SSF46548">
    <property type="entry name" value="alpha-helical ferredoxin"/>
    <property type="match status" value="1"/>
</dbReference>
<dbReference type="PANTHER" id="PTHR40447:SF1">
    <property type="entry name" value="ANAEROBIC SULFITE REDUCTASE SUBUNIT A"/>
    <property type="match status" value="1"/>
</dbReference>
<evidence type="ECO:0000313" key="6">
    <source>
        <dbReference type="Proteomes" id="UP000032568"/>
    </source>
</evidence>
<dbReference type="KEGG" id="tact:SG35_014470"/>
<dbReference type="InterPro" id="IPR017900">
    <property type="entry name" value="4Fe4S_Fe_S_CS"/>
</dbReference>
<organism evidence="5 6">
    <name type="scientific">Thalassomonas actiniarum</name>
    <dbReference type="NCBI Taxonomy" id="485447"/>
    <lineage>
        <taxon>Bacteria</taxon>
        <taxon>Pseudomonadati</taxon>
        <taxon>Pseudomonadota</taxon>
        <taxon>Gammaproteobacteria</taxon>
        <taxon>Alteromonadales</taxon>
        <taxon>Colwelliaceae</taxon>
        <taxon>Thalassomonas</taxon>
    </lineage>
</organism>
<dbReference type="InterPro" id="IPR017896">
    <property type="entry name" value="4Fe4S_Fe-S-bd"/>
</dbReference>
<keyword evidence="2" id="KW-0408">Iron</keyword>
<dbReference type="Proteomes" id="UP000032568">
    <property type="component" value="Chromosome"/>
</dbReference>
<dbReference type="GO" id="GO:0051536">
    <property type="term" value="F:iron-sulfur cluster binding"/>
    <property type="evidence" value="ECO:0007669"/>
    <property type="project" value="UniProtKB-KW"/>
</dbReference>
<dbReference type="Pfam" id="PF17179">
    <property type="entry name" value="Fer4_22"/>
    <property type="match status" value="1"/>
</dbReference>
<keyword evidence="3" id="KW-0411">Iron-sulfur</keyword>
<evidence type="ECO:0000256" key="3">
    <source>
        <dbReference type="ARBA" id="ARBA00023014"/>
    </source>
</evidence>
<feature type="domain" description="4Fe-4S ferredoxin-type" evidence="4">
    <location>
        <begin position="223"/>
        <end position="254"/>
    </location>
</feature>
<keyword evidence="1" id="KW-0479">Metal-binding</keyword>
<sequence length="340" mass="38435">MQSYLLDDVQTLQRHLAKSFTFYQVVKSPQQQCYWQQLDDSAHDGKLPPLISEQPLSSAKGYFFAEHEKVLAFNGTEFRETLPTPPPFVLFGVQSCDLSAIYYQDIFFKADPYYQARRKQALLVGLDCTSPCRHGFCPTVDAGPGVRSHTADLTLHPLDNNRYLLIENTAKGLRALAGLDLPLAGEQDQEQRQQNLQQCEQGFADARHISLGIAKINDHSIADKVWQEMAIQCIGCSGCTSLCPTCSCYGTREKKEKNGDLSQERFWDSCLYEGFQREASFHNPSTEPGKRVQRFWQHKFSNAYLDEFQRYGCVGCGRCEQTCPGIIGVHSVMKRIVNHG</sequence>
<evidence type="ECO:0000256" key="1">
    <source>
        <dbReference type="ARBA" id="ARBA00022723"/>
    </source>
</evidence>
<dbReference type="PANTHER" id="PTHR40447">
    <property type="entry name" value="ANAEROBIC SULFITE REDUCTASE SUBUNIT A"/>
    <property type="match status" value="1"/>
</dbReference>
<dbReference type="PROSITE" id="PS00198">
    <property type="entry name" value="4FE4S_FER_1"/>
    <property type="match status" value="2"/>
</dbReference>
<protein>
    <submittedName>
        <fullName evidence="5">4Fe-4S dicluster domain-containing protein</fullName>
    </submittedName>
</protein>
<evidence type="ECO:0000256" key="2">
    <source>
        <dbReference type="ARBA" id="ARBA00023004"/>
    </source>
</evidence>
<dbReference type="GO" id="GO:0046872">
    <property type="term" value="F:metal ion binding"/>
    <property type="evidence" value="ECO:0007669"/>
    <property type="project" value="UniProtKB-KW"/>
</dbReference>
<keyword evidence="6" id="KW-1185">Reference proteome</keyword>
<evidence type="ECO:0000313" key="5">
    <source>
        <dbReference type="EMBL" id="WDD96587.1"/>
    </source>
</evidence>
<dbReference type="PROSITE" id="PS51379">
    <property type="entry name" value="4FE4S_FER_2"/>
    <property type="match status" value="2"/>
</dbReference>
<gene>
    <name evidence="5" type="ORF">SG35_014470</name>
</gene>
<name>A0AAE9YN89_9GAMM</name>
<evidence type="ECO:0000259" key="4">
    <source>
        <dbReference type="PROSITE" id="PS51379"/>
    </source>
</evidence>
<proteinExistence type="predicted"/>
<dbReference type="RefSeq" id="WP_044834536.1">
    <property type="nucleotide sequence ID" value="NZ_CP059735.1"/>
</dbReference>
<reference evidence="5 6" key="1">
    <citation type="journal article" date="2015" name="Genome Announc.">
        <title>Draft Genome Sequences of Marine Isolates of Thalassomonas viridans and Thalassomonas actiniarum.</title>
        <authorList>
            <person name="Olonade I."/>
            <person name="van Zyl L.J."/>
            <person name="Trindade M."/>
        </authorList>
    </citation>
    <scope>NUCLEOTIDE SEQUENCE [LARGE SCALE GENOMIC DNA]</scope>
    <source>
        <strain evidence="5 6">A5K-106</strain>
    </source>
</reference>
<feature type="domain" description="4Fe-4S ferredoxin-type" evidence="4">
    <location>
        <begin position="301"/>
        <end position="332"/>
    </location>
</feature>
<accession>A0AAE9YN89</accession>
<dbReference type="EMBL" id="CP059735">
    <property type="protein sequence ID" value="WDD96587.1"/>
    <property type="molecule type" value="Genomic_DNA"/>
</dbReference>
<reference evidence="5 6" key="2">
    <citation type="journal article" date="2022" name="Mar. Drugs">
        <title>Bioassay-Guided Fractionation Leads to the Detection of Cholic Acid Generated by the Rare Thalassomonas sp.</title>
        <authorList>
            <person name="Pheiffer F."/>
            <person name="Schneider Y.K."/>
            <person name="Hansen E.H."/>
            <person name="Andersen J.H."/>
            <person name="Isaksson J."/>
            <person name="Busche T."/>
            <person name="R C."/>
            <person name="Kalinowski J."/>
            <person name="Zyl L.V."/>
            <person name="Trindade M."/>
        </authorList>
    </citation>
    <scope>NUCLEOTIDE SEQUENCE [LARGE SCALE GENOMIC DNA]</scope>
    <source>
        <strain evidence="5 6">A5K-106</strain>
    </source>
</reference>